<dbReference type="GO" id="GO:0071949">
    <property type="term" value="F:FAD binding"/>
    <property type="evidence" value="ECO:0007669"/>
    <property type="project" value="InterPro"/>
</dbReference>
<dbReference type="PANTHER" id="PTHR47178:SF1">
    <property type="entry name" value="FAD-BINDING DOMAIN-CONTAINING PROTEIN-RELATED"/>
    <property type="match status" value="1"/>
</dbReference>
<accession>A0A8K0T212</accession>
<dbReference type="AlphaFoldDB" id="A0A8K0T212"/>
<dbReference type="PANTHER" id="PTHR47178">
    <property type="entry name" value="MONOOXYGENASE, FAD-BINDING"/>
    <property type="match status" value="1"/>
</dbReference>
<keyword evidence="5" id="KW-0503">Monooxygenase</keyword>
<keyword evidence="2" id="KW-0285">Flavoprotein</keyword>
<evidence type="ECO:0000313" key="7">
    <source>
        <dbReference type="EMBL" id="KAH7325565.1"/>
    </source>
</evidence>
<keyword evidence="8" id="KW-1185">Reference proteome</keyword>
<evidence type="ECO:0000256" key="3">
    <source>
        <dbReference type="ARBA" id="ARBA00022827"/>
    </source>
</evidence>
<keyword evidence="4" id="KW-0560">Oxidoreductase</keyword>
<protein>
    <submittedName>
        <fullName evidence="7">FAD binding domain protein</fullName>
    </submittedName>
</protein>
<evidence type="ECO:0000259" key="6">
    <source>
        <dbReference type="Pfam" id="PF01494"/>
    </source>
</evidence>
<dbReference type="InterPro" id="IPR002938">
    <property type="entry name" value="FAD-bd"/>
</dbReference>
<reference evidence="7" key="1">
    <citation type="journal article" date="2021" name="Nat. Commun.">
        <title>Genetic determinants of endophytism in the Arabidopsis root mycobiome.</title>
        <authorList>
            <person name="Mesny F."/>
            <person name="Miyauchi S."/>
            <person name="Thiergart T."/>
            <person name="Pickel B."/>
            <person name="Atanasova L."/>
            <person name="Karlsson M."/>
            <person name="Huettel B."/>
            <person name="Barry K.W."/>
            <person name="Haridas S."/>
            <person name="Chen C."/>
            <person name="Bauer D."/>
            <person name="Andreopoulos W."/>
            <person name="Pangilinan J."/>
            <person name="LaButti K."/>
            <person name="Riley R."/>
            <person name="Lipzen A."/>
            <person name="Clum A."/>
            <person name="Drula E."/>
            <person name="Henrissat B."/>
            <person name="Kohler A."/>
            <person name="Grigoriev I.V."/>
            <person name="Martin F.M."/>
            <person name="Hacquard S."/>
        </authorList>
    </citation>
    <scope>NUCLEOTIDE SEQUENCE</scope>
    <source>
        <strain evidence="7">MPI-CAGE-CH-0235</strain>
    </source>
</reference>
<dbReference type="SUPFAM" id="SSF51905">
    <property type="entry name" value="FAD/NAD(P)-binding domain"/>
    <property type="match status" value="1"/>
</dbReference>
<dbReference type="Gene3D" id="3.50.50.60">
    <property type="entry name" value="FAD/NAD(P)-binding domain"/>
    <property type="match status" value="1"/>
</dbReference>
<sequence length="428" mass="47028">MSQKPVVIVGAGITGLVLAQALIKQSIPVVIYERDPDPLHRGKGWGITIHWALSSLLELLPQRIIGRLPEAYVDGDATRNGENGNFLFFNLVTAEALWQVPPSKRIRMAREKFRRVLMDGIPIKWNHTFESFQAGADGSATANFSTPSGSHTVEGCLIVGCDGSRSRVRSSLFPDPAVHNNYQLPVRLLGASTIYPKELTAPVRKLDPFFFQGGDPKTDAAHWFSFLDSPASSGRGDDSRECQILVSWPYRPGFLGESEPLEIPAKGIERVKAMKRISHNWADPFRTIVQSIPDDTDVKTITLEDWVPPQDNWNAISGSDCVILVGDSAHAMTMYRGEAANHGIADVHLLVSYILPVLTKADTESSEISDACKAYTKGMVERAAPAVLRSRTACLDAHEYKKINDDSPLIQKRVIRTEPAAPLAVEAP</sequence>
<keyword evidence="3" id="KW-0274">FAD</keyword>
<evidence type="ECO:0000256" key="5">
    <source>
        <dbReference type="ARBA" id="ARBA00023033"/>
    </source>
</evidence>
<dbReference type="OrthoDB" id="47494at2759"/>
<evidence type="ECO:0000256" key="1">
    <source>
        <dbReference type="ARBA" id="ARBA00001974"/>
    </source>
</evidence>
<gene>
    <name evidence="7" type="ORF">B0I35DRAFT_466680</name>
</gene>
<evidence type="ECO:0000256" key="4">
    <source>
        <dbReference type="ARBA" id="ARBA00023002"/>
    </source>
</evidence>
<dbReference type="InterPro" id="IPR036188">
    <property type="entry name" value="FAD/NAD-bd_sf"/>
</dbReference>
<organism evidence="7 8">
    <name type="scientific">Stachybotrys elegans</name>
    <dbReference type="NCBI Taxonomy" id="80388"/>
    <lineage>
        <taxon>Eukaryota</taxon>
        <taxon>Fungi</taxon>
        <taxon>Dikarya</taxon>
        <taxon>Ascomycota</taxon>
        <taxon>Pezizomycotina</taxon>
        <taxon>Sordariomycetes</taxon>
        <taxon>Hypocreomycetidae</taxon>
        <taxon>Hypocreales</taxon>
        <taxon>Stachybotryaceae</taxon>
        <taxon>Stachybotrys</taxon>
    </lineage>
</organism>
<comment type="cofactor">
    <cofactor evidence="1">
        <name>FAD</name>
        <dbReference type="ChEBI" id="CHEBI:57692"/>
    </cofactor>
</comment>
<evidence type="ECO:0000256" key="2">
    <source>
        <dbReference type="ARBA" id="ARBA00022630"/>
    </source>
</evidence>
<proteinExistence type="predicted"/>
<dbReference type="GO" id="GO:0004497">
    <property type="term" value="F:monooxygenase activity"/>
    <property type="evidence" value="ECO:0007669"/>
    <property type="project" value="UniProtKB-KW"/>
</dbReference>
<dbReference type="PRINTS" id="PR00420">
    <property type="entry name" value="RNGMNOXGNASE"/>
</dbReference>
<dbReference type="Proteomes" id="UP000813444">
    <property type="component" value="Unassembled WGS sequence"/>
</dbReference>
<evidence type="ECO:0000313" key="8">
    <source>
        <dbReference type="Proteomes" id="UP000813444"/>
    </source>
</evidence>
<dbReference type="Pfam" id="PF01494">
    <property type="entry name" value="FAD_binding_3"/>
    <property type="match status" value="1"/>
</dbReference>
<name>A0A8K0T212_9HYPO</name>
<dbReference type="EMBL" id="JAGPNK010000002">
    <property type="protein sequence ID" value="KAH7325565.1"/>
    <property type="molecule type" value="Genomic_DNA"/>
</dbReference>
<comment type="caution">
    <text evidence="7">The sequence shown here is derived from an EMBL/GenBank/DDBJ whole genome shotgun (WGS) entry which is preliminary data.</text>
</comment>
<feature type="domain" description="FAD-binding" evidence="6">
    <location>
        <begin position="5"/>
        <end position="172"/>
    </location>
</feature>